<dbReference type="Pfam" id="PF00534">
    <property type="entry name" value="Glycos_transf_1"/>
    <property type="match status" value="1"/>
</dbReference>
<proteinExistence type="predicted"/>
<dbReference type="PANTHER" id="PTHR12526">
    <property type="entry name" value="GLYCOSYLTRANSFERASE"/>
    <property type="match status" value="1"/>
</dbReference>
<dbReference type="EMBL" id="BBNQ01000026">
    <property type="protein sequence ID" value="GAL64924.1"/>
    <property type="molecule type" value="Genomic_DNA"/>
</dbReference>
<evidence type="ECO:0000313" key="3">
    <source>
        <dbReference type="Proteomes" id="UP000029644"/>
    </source>
</evidence>
<sequence>MVIIGDGDPNVSEYINKLISKLNIQNSVFLLGRRNNPYKYLKASDVLVLSSYYEGTPNVIVESIAVGTPIVSTYCTKGIIELMSKTNHSESENNIETESGIVTPNLFKGFLNIPDSDNAILDEEIKLTEALLKVLKRNEIYRNNLENSKIDLLNKFDLSKVSMSYLK</sequence>
<feature type="domain" description="Glycosyl transferase family 1" evidence="1">
    <location>
        <begin position="1"/>
        <end position="84"/>
    </location>
</feature>
<name>A0A090VNP2_9FLAO</name>
<accession>A0A090VNP2</accession>
<evidence type="ECO:0000259" key="1">
    <source>
        <dbReference type="Pfam" id="PF00534"/>
    </source>
</evidence>
<evidence type="ECO:0000313" key="2">
    <source>
        <dbReference type="EMBL" id="GAL64924.1"/>
    </source>
</evidence>
<organism evidence="2 3">
    <name type="scientific">Algibacter lectus</name>
    <dbReference type="NCBI Taxonomy" id="221126"/>
    <lineage>
        <taxon>Bacteria</taxon>
        <taxon>Pseudomonadati</taxon>
        <taxon>Bacteroidota</taxon>
        <taxon>Flavobacteriia</taxon>
        <taxon>Flavobacteriales</taxon>
        <taxon>Flavobacteriaceae</taxon>
        <taxon>Algibacter</taxon>
    </lineage>
</organism>
<dbReference type="GO" id="GO:0016740">
    <property type="term" value="F:transferase activity"/>
    <property type="evidence" value="ECO:0007669"/>
    <property type="project" value="UniProtKB-KW"/>
</dbReference>
<dbReference type="AlphaFoldDB" id="A0A090VNP2"/>
<dbReference type="InterPro" id="IPR001296">
    <property type="entry name" value="Glyco_trans_1"/>
</dbReference>
<comment type="caution">
    <text evidence="2">The sequence shown here is derived from an EMBL/GenBank/DDBJ whole genome shotgun (WGS) entry which is preliminary data.</text>
</comment>
<dbReference type="SUPFAM" id="SSF53756">
    <property type="entry name" value="UDP-Glycosyltransferase/glycogen phosphorylase"/>
    <property type="match status" value="1"/>
</dbReference>
<dbReference type="Gene3D" id="3.40.50.2000">
    <property type="entry name" value="Glycogen Phosphorylase B"/>
    <property type="match status" value="1"/>
</dbReference>
<protein>
    <submittedName>
        <fullName evidence="2">Glycosyl transferase group 1</fullName>
    </submittedName>
</protein>
<dbReference type="Proteomes" id="UP000029644">
    <property type="component" value="Unassembled WGS sequence"/>
</dbReference>
<gene>
    <name evidence="2" type="ORF">JCM19300_28</name>
</gene>
<reference evidence="2 3" key="1">
    <citation type="journal article" date="2014" name="Genome Announc.">
        <title>Draft Genome Sequences of Marine Flavobacterium Algibacter lectus Strains SS8 and NR4.</title>
        <authorList>
            <person name="Takatani N."/>
            <person name="Nakanishi M."/>
            <person name="Meirelles P."/>
            <person name="Mino S."/>
            <person name="Suda W."/>
            <person name="Oshima K."/>
            <person name="Hattori M."/>
            <person name="Ohkuma M."/>
            <person name="Hosokawa M."/>
            <person name="Miyashita K."/>
            <person name="Thompson F.L."/>
            <person name="Niwa A."/>
            <person name="Sawabe T."/>
            <person name="Sawabe T."/>
        </authorList>
    </citation>
    <scope>NUCLEOTIDE SEQUENCE [LARGE SCALE GENOMIC DNA]</scope>
    <source>
        <strain evidence="2 3">JCM 19300</strain>
    </source>
</reference>
<keyword evidence="2" id="KW-0808">Transferase</keyword>